<dbReference type="Pfam" id="PF13738">
    <property type="entry name" value="Pyr_redox_3"/>
    <property type="match status" value="1"/>
</dbReference>
<dbReference type="PANTHER" id="PTHR43539:SF78">
    <property type="entry name" value="FLAVIN-CONTAINING MONOOXYGENASE"/>
    <property type="match status" value="1"/>
</dbReference>
<accession>A0ABT8GMZ1</accession>
<dbReference type="SUPFAM" id="SSF51905">
    <property type="entry name" value="FAD/NAD(P)-binding domain"/>
    <property type="match status" value="1"/>
</dbReference>
<evidence type="ECO:0000256" key="1">
    <source>
        <dbReference type="ARBA" id="ARBA00023002"/>
    </source>
</evidence>
<keyword evidence="3" id="KW-1185">Reference proteome</keyword>
<name>A0ABT8GMZ1_9BACL</name>
<protein>
    <submittedName>
        <fullName evidence="2">NAD(P)-binding domain-containing protein</fullName>
    </submittedName>
</protein>
<dbReference type="EMBL" id="JAUHTQ010000002">
    <property type="protein sequence ID" value="MDN4492782.1"/>
    <property type="molecule type" value="Genomic_DNA"/>
</dbReference>
<keyword evidence="1" id="KW-0560">Oxidoreductase</keyword>
<dbReference type="PRINTS" id="PR00368">
    <property type="entry name" value="FADPNR"/>
</dbReference>
<dbReference type="Proteomes" id="UP001172743">
    <property type="component" value="Unassembled WGS sequence"/>
</dbReference>
<comment type="caution">
    <text evidence="2">The sequence shown here is derived from an EMBL/GenBank/DDBJ whole genome shotgun (WGS) entry which is preliminary data.</text>
</comment>
<dbReference type="PANTHER" id="PTHR43539">
    <property type="entry name" value="FLAVIN-BINDING MONOOXYGENASE-LIKE PROTEIN (AFU_ORTHOLOGUE AFUA_4G09220)"/>
    <property type="match status" value="1"/>
</dbReference>
<proteinExistence type="predicted"/>
<evidence type="ECO:0000313" key="3">
    <source>
        <dbReference type="Proteomes" id="UP001172743"/>
    </source>
</evidence>
<dbReference type="InterPro" id="IPR050982">
    <property type="entry name" value="Auxin_biosynth/cation_transpt"/>
</dbReference>
<organism evidence="2 3">
    <name type="scientific">Ureibacillus aquaedulcis</name>
    <dbReference type="NCBI Taxonomy" id="3058421"/>
    <lineage>
        <taxon>Bacteria</taxon>
        <taxon>Bacillati</taxon>
        <taxon>Bacillota</taxon>
        <taxon>Bacilli</taxon>
        <taxon>Bacillales</taxon>
        <taxon>Caryophanaceae</taxon>
        <taxon>Ureibacillus</taxon>
    </lineage>
</organism>
<dbReference type="Gene3D" id="3.50.50.60">
    <property type="entry name" value="FAD/NAD(P)-binding domain"/>
    <property type="match status" value="1"/>
</dbReference>
<reference evidence="2" key="1">
    <citation type="submission" date="2023-07" db="EMBL/GenBank/DDBJ databases">
        <title>Ureibacillus sp. isolated from freshwater well.</title>
        <authorList>
            <person name="Kirdat K."/>
            <person name="Bhatt A."/>
            <person name="Teware R."/>
            <person name="Bhavsar Y."/>
            <person name="Yadav A."/>
        </authorList>
    </citation>
    <scope>NUCLEOTIDE SEQUENCE</scope>
    <source>
        <strain evidence="2">BA0131</strain>
    </source>
</reference>
<evidence type="ECO:0000313" key="2">
    <source>
        <dbReference type="EMBL" id="MDN4492782.1"/>
    </source>
</evidence>
<gene>
    <name evidence="2" type="ORF">QYB95_04445</name>
</gene>
<dbReference type="PRINTS" id="PR00411">
    <property type="entry name" value="PNDRDTASEI"/>
</dbReference>
<sequence>MMTKCGKGNEIVYGCTRSGEKVPNKEGESKELPIAVIGGGPIGLAAAAHLADQGQNFILLESGSSIGSNIIEWSHVRLFSPWQYNIDKAAKKLLIASGWTEPPAGVLPTGKELVKSYLDPLSKLPDIQRNLYLNSKVISISKKGLDKMKNSGREQASFVMYVEQLGITKRIKTRAIIDATGTWSNPNPINADNVWTEEEGALSKNIHYGIPDIAGNNRHRYTGKRVAVIGGGHSAINSILELSQLGDSVEIHWLMRKKKVEEAYGGEEKDALTARGELGSRIHHLVDKGKVKVYTPFRIDRLIRGNNGIELSGEFKGEKYTLSEIDEIIANTGSRPDFSFLREIRINIDSATESAGALSPLIDPNLHSCGTVRPHGEEILRQPEKNFYIVGMKSYGRAPTFLMATGYEQVRSVVSYLSGDIEASKKVGLELPETGVCSINLANNLTCCN</sequence>
<dbReference type="RefSeq" id="WP_301136954.1">
    <property type="nucleotide sequence ID" value="NZ_JAUHTQ010000002.1"/>
</dbReference>
<dbReference type="InterPro" id="IPR036188">
    <property type="entry name" value="FAD/NAD-bd_sf"/>
</dbReference>